<keyword evidence="8" id="KW-1185">Reference proteome</keyword>
<dbReference type="HAMAP" id="MF_01600">
    <property type="entry name" value="UPF0182"/>
    <property type="match status" value="1"/>
</dbReference>
<keyword evidence="1 5" id="KW-1003">Cell membrane</keyword>
<dbReference type="EMBL" id="BAABGM010000024">
    <property type="protein sequence ID" value="GAA4411630.1"/>
    <property type="molecule type" value="Genomic_DNA"/>
</dbReference>
<keyword evidence="3 5" id="KW-1133">Transmembrane helix</keyword>
<comment type="similarity">
    <text evidence="5">Belongs to the UPF0182 family.</text>
</comment>
<evidence type="ECO:0000256" key="2">
    <source>
        <dbReference type="ARBA" id="ARBA00022692"/>
    </source>
</evidence>
<feature type="compositionally biased region" description="Low complexity" evidence="6">
    <location>
        <begin position="927"/>
        <end position="946"/>
    </location>
</feature>
<feature type="transmembrane region" description="Helical" evidence="5">
    <location>
        <begin position="46"/>
        <end position="69"/>
    </location>
</feature>
<accession>A0ABP8KPC1</accession>
<keyword evidence="2 5" id="KW-0812">Transmembrane</keyword>
<dbReference type="InterPro" id="IPR005372">
    <property type="entry name" value="UPF0182"/>
</dbReference>
<evidence type="ECO:0000256" key="3">
    <source>
        <dbReference type="ARBA" id="ARBA00022989"/>
    </source>
</evidence>
<reference evidence="8" key="1">
    <citation type="journal article" date="2019" name="Int. J. Syst. Evol. Microbiol.">
        <title>The Global Catalogue of Microorganisms (GCM) 10K type strain sequencing project: providing services to taxonomists for standard genome sequencing and annotation.</title>
        <authorList>
            <consortium name="The Broad Institute Genomics Platform"/>
            <consortium name="The Broad Institute Genome Sequencing Center for Infectious Disease"/>
            <person name="Wu L."/>
            <person name="Ma J."/>
        </authorList>
    </citation>
    <scope>NUCLEOTIDE SEQUENCE [LARGE SCALE GENOMIC DNA]</scope>
    <source>
        <strain evidence="8">JCM 17809</strain>
    </source>
</reference>
<feature type="transmembrane region" description="Helical" evidence="5">
    <location>
        <begin position="89"/>
        <end position="109"/>
    </location>
</feature>
<proteinExistence type="inferred from homology"/>
<comment type="caution">
    <text evidence="7">The sequence shown here is derived from an EMBL/GenBank/DDBJ whole genome shotgun (WGS) entry which is preliminary data.</text>
</comment>
<feature type="region of interest" description="Disordered" evidence="6">
    <location>
        <begin position="1"/>
        <end position="39"/>
    </location>
</feature>
<dbReference type="Pfam" id="PF03699">
    <property type="entry name" value="UPF0182"/>
    <property type="match status" value="1"/>
</dbReference>
<dbReference type="PANTHER" id="PTHR39344">
    <property type="entry name" value="UPF0182 PROTEIN SLL1060"/>
    <property type="match status" value="1"/>
</dbReference>
<feature type="transmembrane region" description="Helical" evidence="5">
    <location>
        <begin position="138"/>
        <end position="159"/>
    </location>
</feature>
<comment type="subcellular location">
    <subcellularLocation>
        <location evidence="5">Cell membrane</location>
        <topology evidence="5">Multi-pass membrane protein</topology>
    </subcellularLocation>
</comment>
<evidence type="ECO:0000256" key="5">
    <source>
        <dbReference type="HAMAP-Rule" id="MF_01600"/>
    </source>
</evidence>
<feature type="transmembrane region" description="Helical" evidence="5">
    <location>
        <begin position="232"/>
        <end position="253"/>
    </location>
</feature>
<evidence type="ECO:0000256" key="6">
    <source>
        <dbReference type="SAM" id="MobiDB-lite"/>
    </source>
</evidence>
<feature type="transmembrane region" description="Helical" evidence="5">
    <location>
        <begin position="282"/>
        <end position="301"/>
    </location>
</feature>
<organism evidence="7 8">
    <name type="scientific">Fodinibacter luteus</name>
    <dbReference type="NCBI Taxonomy" id="552064"/>
    <lineage>
        <taxon>Bacteria</taxon>
        <taxon>Bacillati</taxon>
        <taxon>Actinomycetota</taxon>
        <taxon>Actinomycetes</taxon>
        <taxon>Micrococcales</taxon>
        <taxon>Intrasporangiaceae</taxon>
        <taxon>Fodinibacter (ex Wang et al. 2009)</taxon>
    </lineage>
</organism>
<evidence type="ECO:0000256" key="1">
    <source>
        <dbReference type="ARBA" id="ARBA00022475"/>
    </source>
</evidence>
<feature type="transmembrane region" description="Helical" evidence="5">
    <location>
        <begin position="308"/>
        <end position="328"/>
    </location>
</feature>
<feature type="transmembrane region" description="Helical" evidence="5">
    <location>
        <begin position="194"/>
        <end position="220"/>
    </location>
</feature>
<protein>
    <recommendedName>
        <fullName evidence="5">UPF0182 protein GCM10023168_32630</fullName>
    </recommendedName>
</protein>
<evidence type="ECO:0000313" key="7">
    <source>
        <dbReference type="EMBL" id="GAA4411630.1"/>
    </source>
</evidence>
<feature type="compositionally biased region" description="Low complexity" evidence="6">
    <location>
        <begin position="997"/>
        <end position="1022"/>
    </location>
</feature>
<feature type="region of interest" description="Disordered" evidence="6">
    <location>
        <begin position="988"/>
        <end position="1022"/>
    </location>
</feature>
<evidence type="ECO:0000313" key="8">
    <source>
        <dbReference type="Proteomes" id="UP001500945"/>
    </source>
</evidence>
<sequence length="1022" mass="109436">MSRSEWFDGPMGPGDGSPRPEGPDGGPGGPSGPAVRRRRRGPLGTTLLVMLGLVILGGIVADVLTDVWWYDSVGFRGVFVKELTAKLGIFVAAALLTGGAVAASLVAAYRTRPLYIPVTPAQQVLEQYRQAIEPLRRVAVWVIPVVLGLLAGSGSMGAWRTFLLWANREPFGALDPQFGMDVGFFVFTLPWLRFLVSFVTVVLVLAFVAGAFTHYVYGGLQLPGRGPTTRAAYVHLGVLGALIALTRAASYWLDRYTLATQKGSLLTGITYTDDNAVLPTKAILAVAALMCAAFFLAAIWSRSWRLPLTGVALLVVTAVVAGGAYPALIQSLKVNPSQKSLEAPYIERNITATRTAFGLDRVKRIQNPPPDEAEDKDILRAAANDIPGVRVIDPNVVAPTFRQLEGQRDYYAFPDTLDVDRYTIDGQTRDAVVAVREINLDGLPDNQRNWLNDHTVYTHGYGFYAAYGNQRTAEGDPVFFEGGGRTALGEYEPRIYFGELSPTYSVVGAPEGASPREFDFPAGGDGDVAVNNTYTGEGGVEIGSLLRRTAYAIKYREANFLLSDAVNGSSRLLDHRSPTERVERVAPWLRLDGNVYPAVVEGRVQWIVDGFTTSASYPNSRLIELADATSDSVTQRSNVVTVGAGQVNYVRNAVKATVDAYDGSVRLYGWDTKDPMLKAWSKAFPGSVRPLSDISGELMAHIRYPQDLVKVQRELLNEYHVTNPGDFYSNSDKWRVPRDPAQTAQDQPVVFQSIAMPGEDEAAFSITTPFVPASNNEAGREILRGLLAVDADAGSEKGRPAEDYGSLRLLEYGSTTPAGPGQVLNQIQNSPVRSQNSAEQLSLAQYITNNSGGGKTLTFGNLLSFPLEGRMFYVQPIYVQAAAGSGSFPQNKITVAVYGTTVAWGDTLEQAVSGLFGQGDGSEEPTDPGTPSEPGEPSEPTGSAASQLAAALAEISAAYTAGQEALKTGDFTAYDQAQKRLDAAIRRATALAPQLDPGSVTPSPGPSPTGSAAPSPTASPSG</sequence>
<dbReference type="Proteomes" id="UP001500945">
    <property type="component" value="Unassembled WGS sequence"/>
</dbReference>
<evidence type="ECO:0000256" key="4">
    <source>
        <dbReference type="ARBA" id="ARBA00023136"/>
    </source>
</evidence>
<keyword evidence="4 5" id="KW-0472">Membrane</keyword>
<feature type="region of interest" description="Disordered" evidence="6">
    <location>
        <begin position="914"/>
        <end position="946"/>
    </location>
</feature>
<dbReference type="PANTHER" id="PTHR39344:SF1">
    <property type="entry name" value="UPF0182 PROTEIN SLL1060"/>
    <property type="match status" value="1"/>
</dbReference>
<name>A0ABP8KPC1_9MICO</name>
<gene>
    <name evidence="7" type="ORF">GCM10023168_32630</name>
</gene>